<evidence type="ECO:0000313" key="2">
    <source>
        <dbReference type="Proteomes" id="UP001497744"/>
    </source>
</evidence>
<dbReference type="Proteomes" id="UP001497744">
    <property type="component" value="Unassembled WGS sequence"/>
</dbReference>
<dbReference type="RefSeq" id="XP_067714652.1">
    <property type="nucleotide sequence ID" value="XM_067858551.1"/>
</dbReference>
<accession>A0AAV4LS30</accession>
<sequence>MWRQFSFAFTYPSSGCPSNLKEAIDWILRLSEMDRNGNGDSNKTKLPAAVEVLGDYGTAETILKTESIAGTFGRVAEGLRVFIGYNTSGVRDLDGQGIGRSGPGGYTSSYKPSAKWDGNPNNPATYAHILLCSMPLLYYGITHTFWQCTRGNWKNQTIPGDVHGTQLNAFMQDMNYDTSRLNNSMKGHSVMNKVGSTIDDFTNVTVSDSSTYPDFLQKLHQHGQSKLPNQTMQAPLYKLYSASAKYLQSKLGHSTITDLPQTQSDIEVTLKVYSEAVKKLGSGKSQKLSEAYLTLLTQIQSVFNQDPPASSSGAAAAGGILGTAAVAFNVGGITTTLKNLIPIFK</sequence>
<dbReference type="AlphaFoldDB" id="A0AAV4LS30"/>
<reference evidence="1 2" key="1">
    <citation type="submission" date="2021-06" db="EMBL/GenBank/DDBJ databases">
        <title>Genome sequence of Babesia caballi.</title>
        <authorList>
            <person name="Yamagishi J."/>
            <person name="Kidaka T."/>
            <person name="Ochi A."/>
        </authorList>
    </citation>
    <scope>NUCLEOTIDE SEQUENCE [LARGE SCALE GENOMIC DNA]</scope>
    <source>
        <strain evidence="1">USDA-D6B2</strain>
    </source>
</reference>
<comment type="caution">
    <text evidence="1">The sequence shown here is derived from an EMBL/GenBank/DDBJ whole genome shotgun (WGS) entry which is preliminary data.</text>
</comment>
<protein>
    <submittedName>
        <fullName evidence="1">Variant erythrocyte surface antigen-1 family protein</fullName>
    </submittedName>
</protein>
<dbReference type="EMBL" id="BPLF01000002">
    <property type="protein sequence ID" value="GIX62583.1"/>
    <property type="molecule type" value="Genomic_DNA"/>
</dbReference>
<organism evidence="1 2">
    <name type="scientific">Babesia caballi</name>
    <dbReference type="NCBI Taxonomy" id="5871"/>
    <lineage>
        <taxon>Eukaryota</taxon>
        <taxon>Sar</taxon>
        <taxon>Alveolata</taxon>
        <taxon>Apicomplexa</taxon>
        <taxon>Aconoidasida</taxon>
        <taxon>Piroplasmida</taxon>
        <taxon>Babesiidae</taxon>
        <taxon>Babesia</taxon>
    </lineage>
</organism>
<name>A0AAV4LS30_BABCB</name>
<dbReference type="GeneID" id="94194064"/>
<proteinExistence type="predicted"/>
<gene>
    <name evidence="1" type="ORF">BcabD6B2_20180</name>
</gene>
<evidence type="ECO:0000313" key="1">
    <source>
        <dbReference type="EMBL" id="GIX62583.1"/>
    </source>
</evidence>
<keyword evidence="2" id="KW-1185">Reference proteome</keyword>